<dbReference type="PANTHER" id="PTHR31009">
    <property type="entry name" value="S-ADENOSYL-L-METHIONINE:CARBOXYL METHYLTRANSFERASE FAMILY PROTEIN"/>
    <property type="match status" value="1"/>
</dbReference>
<dbReference type="GO" id="GO:0008168">
    <property type="term" value="F:methyltransferase activity"/>
    <property type="evidence" value="ECO:0007669"/>
    <property type="project" value="InterPro"/>
</dbReference>
<reference evidence="3" key="1">
    <citation type="journal article" date="2020" name="Nat. Commun.">
        <title>Genome assembly of wild tea tree DASZ reveals pedigree and selection history of tea varieties.</title>
        <authorList>
            <person name="Zhang W."/>
            <person name="Zhang Y."/>
            <person name="Qiu H."/>
            <person name="Guo Y."/>
            <person name="Wan H."/>
            <person name="Zhang X."/>
            <person name="Scossa F."/>
            <person name="Alseekh S."/>
            <person name="Zhang Q."/>
            <person name="Wang P."/>
            <person name="Xu L."/>
            <person name="Schmidt M.H."/>
            <person name="Jia X."/>
            <person name="Li D."/>
            <person name="Zhu A."/>
            <person name="Guo F."/>
            <person name="Chen W."/>
            <person name="Ni D."/>
            <person name="Usadel B."/>
            <person name="Fernie A.R."/>
            <person name="Wen W."/>
        </authorList>
    </citation>
    <scope>NUCLEOTIDE SEQUENCE [LARGE SCALE GENOMIC DNA]</scope>
    <source>
        <strain evidence="3">cv. G240</strain>
    </source>
</reference>
<evidence type="ECO:0000313" key="3">
    <source>
        <dbReference type="Proteomes" id="UP000593564"/>
    </source>
</evidence>
<dbReference type="InterPro" id="IPR005299">
    <property type="entry name" value="MeTrfase_7"/>
</dbReference>
<gene>
    <name evidence="2" type="ORF">HYC85_014480</name>
</gene>
<organism evidence="2 3">
    <name type="scientific">Camellia sinensis</name>
    <name type="common">Tea plant</name>
    <name type="synonym">Thea sinensis</name>
    <dbReference type="NCBI Taxonomy" id="4442"/>
    <lineage>
        <taxon>Eukaryota</taxon>
        <taxon>Viridiplantae</taxon>
        <taxon>Streptophyta</taxon>
        <taxon>Embryophyta</taxon>
        <taxon>Tracheophyta</taxon>
        <taxon>Spermatophyta</taxon>
        <taxon>Magnoliopsida</taxon>
        <taxon>eudicotyledons</taxon>
        <taxon>Gunneridae</taxon>
        <taxon>Pentapetalae</taxon>
        <taxon>asterids</taxon>
        <taxon>Ericales</taxon>
        <taxon>Theaceae</taxon>
        <taxon>Camellia</taxon>
    </lineage>
</organism>
<comment type="caution">
    <text evidence="2">The sequence shown here is derived from an EMBL/GenBank/DDBJ whole genome shotgun (WGS) entry which is preliminary data.</text>
</comment>
<evidence type="ECO:0000313" key="2">
    <source>
        <dbReference type="EMBL" id="KAF5948523.1"/>
    </source>
</evidence>
<dbReference type="SUPFAM" id="SSF53335">
    <property type="entry name" value="S-adenosyl-L-methionine-dependent methyltransferases"/>
    <property type="match status" value="1"/>
</dbReference>
<dbReference type="AlphaFoldDB" id="A0A7J7H6B0"/>
<sequence length="120" mass="13555">MCRQMNHKPPALQVFLNDLLAINKVCFQVPKGLTSELGIPLNKGNICIAQTSPPGVRKAYLDQFEKELTAFLRSHSEEMIPGGLMVLIFVGSNEDPDYFTRFGPNIWELFAMILNDMVIR</sequence>
<keyword evidence="3" id="KW-1185">Reference proteome</keyword>
<dbReference type="Pfam" id="PF03492">
    <property type="entry name" value="Methyltransf_7"/>
    <property type="match status" value="1"/>
</dbReference>
<proteinExistence type="inferred from homology"/>
<dbReference type="EMBL" id="JACBKZ010000006">
    <property type="protein sequence ID" value="KAF5948523.1"/>
    <property type="molecule type" value="Genomic_DNA"/>
</dbReference>
<protein>
    <submittedName>
        <fullName evidence="2">Uncharacterized protein</fullName>
    </submittedName>
</protein>
<comment type="similarity">
    <text evidence="1">Belongs to the methyltransferase superfamily. Type-7 methyltransferase family.</text>
</comment>
<name>A0A7J7H6B0_CAMSI</name>
<evidence type="ECO:0000256" key="1">
    <source>
        <dbReference type="ARBA" id="ARBA00007967"/>
    </source>
</evidence>
<dbReference type="InterPro" id="IPR029063">
    <property type="entry name" value="SAM-dependent_MTases_sf"/>
</dbReference>
<dbReference type="Proteomes" id="UP000593564">
    <property type="component" value="Unassembled WGS sequence"/>
</dbReference>
<reference evidence="2 3" key="2">
    <citation type="submission" date="2020-07" db="EMBL/GenBank/DDBJ databases">
        <title>Genome assembly of wild tea tree DASZ reveals pedigree and selection history of tea varieties.</title>
        <authorList>
            <person name="Zhang W."/>
        </authorList>
    </citation>
    <scope>NUCLEOTIDE SEQUENCE [LARGE SCALE GENOMIC DNA]</scope>
    <source>
        <strain evidence="3">cv. G240</strain>
        <tissue evidence="2">Leaf</tissue>
    </source>
</reference>
<accession>A0A7J7H6B0</accession>
<dbReference type="Gene3D" id="3.40.50.150">
    <property type="entry name" value="Vaccinia Virus protein VP39"/>
    <property type="match status" value="1"/>
</dbReference>